<evidence type="ECO:0000256" key="4">
    <source>
        <dbReference type="ARBA" id="ARBA00023163"/>
    </source>
</evidence>
<sequence length="324" mass="36168">MPVHSMTNNEATLSAEEHGPGHIPRFQTDLKQWRTLLAVVRHGSFANAASHLNVSQPAISYTIAKMEDQLGMCLLQHKGRRAELTESGHFLLERARHLLLQAAALERTAESIRLSVRPVLAIGVESDFFIDWLLPKLKKFSLENGSSRIRLTELSSRGLEENLCAQTIDLGIACRIPPGFLGEHLLETKYVPVAHPDHPLHQLNRPLIKEDLEREVQIVTDRSGLSEANPDLLAAAGIQWKVNSIVTVEAAVMENLGYAWLPMMRVEAAIKRRQLALLPLAEGQVRMVQYFAIYARPEARQAKAFCGMLKHASTSNMMNSLALR</sequence>
<evidence type="ECO:0000256" key="5">
    <source>
        <dbReference type="SAM" id="MobiDB-lite"/>
    </source>
</evidence>
<dbReference type="Pfam" id="PF03466">
    <property type="entry name" value="LysR_substrate"/>
    <property type="match status" value="1"/>
</dbReference>
<dbReference type="InterPro" id="IPR005119">
    <property type="entry name" value="LysR_subst-bd"/>
</dbReference>
<feature type="region of interest" description="Disordered" evidence="5">
    <location>
        <begin position="1"/>
        <end position="21"/>
    </location>
</feature>
<dbReference type="Gene3D" id="3.40.190.290">
    <property type="match status" value="1"/>
</dbReference>
<dbReference type="GO" id="GO:0003700">
    <property type="term" value="F:DNA-binding transcription factor activity"/>
    <property type="evidence" value="ECO:0007669"/>
    <property type="project" value="InterPro"/>
</dbReference>
<dbReference type="EMBL" id="FZOT01000004">
    <property type="protein sequence ID" value="SNS65494.1"/>
    <property type="molecule type" value="Genomic_DNA"/>
</dbReference>
<dbReference type="CDD" id="cd05466">
    <property type="entry name" value="PBP2_LTTR_substrate"/>
    <property type="match status" value="1"/>
</dbReference>
<reference evidence="7 8" key="1">
    <citation type="submission" date="2017-06" db="EMBL/GenBank/DDBJ databases">
        <authorList>
            <person name="Kim H.J."/>
            <person name="Triplett B.A."/>
        </authorList>
    </citation>
    <scope>NUCLEOTIDE SEQUENCE [LARGE SCALE GENOMIC DNA]</scope>
    <source>
        <strain evidence="7 8">U15</strain>
    </source>
</reference>
<dbReference type="Gene3D" id="1.10.10.10">
    <property type="entry name" value="Winged helix-like DNA-binding domain superfamily/Winged helix DNA-binding domain"/>
    <property type="match status" value="1"/>
</dbReference>
<dbReference type="SUPFAM" id="SSF53850">
    <property type="entry name" value="Periplasmic binding protein-like II"/>
    <property type="match status" value="1"/>
</dbReference>
<organism evidence="7 8">
    <name type="scientific">Noviherbaspirillum humi</name>
    <dbReference type="NCBI Taxonomy" id="1688639"/>
    <lineage>
        <taxon>Bacteria</taxon>
        <taxon>Pseudomonadati</taxon>
        <taxon>Pseudomonadota</taxon>
        <taxon>Betaproteobacteria</taxon>
        <taxon>Burkholderiales</taxon>
        <taxon>Oxalobacteraceae</taxon>
        <taxon>Noviherbaspirillum</taxon>
    </lineage>
</organism>
<dbReference type="GO" id="GO:0000976">
    <property type="term" value="F:transcription cis-regulatory region binding"/>
    <property type="evidence" value="ECO:0007669"/>
    <property type="project" value="TreeGrafter"/>
</dbReference>
<evidence type="ECO:0000256" key="1">
    <source>
        <dbReference type="ARBA" id="ARBA00009437"/>
    </source>
</evidence>
<evidence type="ECO:0000256" key="2">
    <source>
        <dbReference type="ARBA" id="ARBA00023015"/>
    </source>
</evidence>
<protein>
    <submittedName>
        <fullName evidence="7">DNA-binding transcriptional regulator, LysR family</fullName>
    </submittedName>
</protein>
<dbReference type="InterPro" id="IPR036390">
    <property type="entry name" value="WH_DNA-bd_sf"/>
</dbReference>
<comment type="similarity">
    <text evidence="1">Belongs to the LysR transcriptional regulatory family.</text>
</comment>
<dbReference type="PANTHER" id="PTHR30126">
    <property type="entry name" value="HTH-TYPE TRANSCRIPTIONAL REGULATOR"/>
    <property type="match status" value="1"/>
</dbReference>
<gene>
    <name evidence="7" type="ORF">SAMN06265795_104300</name>
</gene>
<evidence type="ECO:0000259" key="6">
    <source>
        <dbReference type="PROSITE" id="PS50931"/>
    </source>
</evidence>
<feature type="domain" description="HTH lysR-type" evidence="6">
    <location>
        <begin position="28"/>
        <end position="85"/>
    </location>
</feature>
<dbReference type="PANTHER" id="PTHR30126:SF88">
    <property type="entry name" value="TRANSCRIPTIONAL REGULATOR-RELATED"/>
    <property type="match status" value="1"/>
</dbReference>
<dbReference type="PRINTS" id="PR00039">
    <property type="entry name" value="HTHLYSR"/>
</dbReference>
<name>A0A239GBR6_9BURK</name>
<evidence type="ECO:0000256" key="3">
    <source>
        <dbReference type="ARBA" id="ARBA00023125"/>
    </source>
</evidence>
<dbReference type="AlphaFoldDB" id="A0A239GBR6"/>
<evidence type="ECO:0000313" key="7">
    <source>
        <dbReference type="EMBL" id="SNS65494.1"/>
    </source>
</evidence>
<keyword evidence="8" id="KW-1185">Reference proteome</keyword>
<keyword evidence="4" id="KW-0804">Transcription</keyword>
<feature type="compositionally biased region" description="Polar residues" evidence="5">
    <location>
        <begin position="1"/>
        <end position="12"/>
    </location>
</feature>
<dbReference type="InterPro" id="IPR036388">
    <property type="entry name" value="WH-like_DNA-bd_sf"/>
</dbReference>
<dbReference type="OrthoDB" id="5293066at2"/>
<keyword evidence="3 7" id="KW-0238">DNA-binding</keyword>
<keyword evidence="2" id="KW-0805">Transcription regulation</keyword>
<evidence type="ECO:0000313" key="8">
    <source>
        <dbReference type="Proteomes" id="UP000198284"/>
    </source>
</evidence>
<dbReference type="Proteomes" id="UP000198284">
    <property type="component" value="Unassembled WGS sequence"/>
</dbReference>
<dbReference type="PROSITE" id="PS50931">
    <property type="entry name" value="HTH_LYSR"/>
    <property type="match status" value="1"/>
</dbReference>
<dbReference type="FunFam" id="1.10.10.10:FF:000001">
    <property type="entry name" value="LysR family transcriptional regulator"/>
    <property type="match status" value="1"/>
</dbReference>
<dbReference type="InterPro" id="IPR000847">
    <property type="entry name" value="LysR_HTH_N"/>
</dbReference>
<accession>A0A239GBR6</accession>
<dbReference type="Pfam" id="PF00126">
    <property type="entry name" value="HTH_1"/>
    <property type="match status" value="1"/>
</dbReference>
<proteinExistence type="inferred from homology"/>
<dbReference type="RefSeq" id="WP_089399123.1">
    <property type="nucleotide sequence ID" value="NZ_FZOT01000004.1"/>
</dbReference>
<dbReference type="SUPFAM" id="SSF46785">
    <property type="entry name" value="Winged helix' DNA-binding domain"/>
    <property type="match status" value="1"/>
</dbReference>